<organism evidence="1 2">
    <name type="scientific">Funneliformis caledonium</name>
    <dbReference type="NCBI Taxonomy" id="1117310"/>
    <lineage>
        <taxon>Eukaryota</taxon>
        <taxon>Fungi</taxon>
        <taxon>Fungi incertae sedis</taxon>
        <taxon>Mucoromycota</taxon>
        <taxon>Glomeromycotina</taxon>
        <taxon>Glomeromycetes</taxon>
        <taxon>Glomerales</taxon>
        <taxon>Glomeraceae</taxon>
        <taxon>Funneliformis</taxon>
    </lineage>
</organism>
<dbReference type="Proteomes" id="UP000789570">
    <property type="component" value="Unassembled WGS sequence"/>
</dbReference>
<proteinExistence type="predicted"/>
<evidence type="ECO:0000313" key="2">
    <source>
        <dbReference type="Proteomes" id="UP000789570"/>
    </source>
</evidence>
<comment type="caution">
    <text evidence="1">The sequence shown here is derived from an EMBL/GenBank/DDBJ whole genome shotgun (WGS) entry which is preliminary data.</text>
</comment>
<protein>
    <submittedName>
        <fullName evidence="1">12853_t:CDS:1</fullName>
    </submittedName>
</protein>
<dbReference type="OrthoDB" id="2444833at2759"/>
<gene>
    <name evidence="1" type="ORF">FCALED_LOCUS15505</name>
</gene>
<dbReference type="AlphaFoldDB" id="A0A9N9NJU6"/>
<sequence length="122" mass="13568">DSIALSRTADHRTAKGIKAKLLTLFNGALEVVIGKALASQREFGRDYGNICIGIDGKYDLNADYAPVLLIVLKNEADYALSNKENNQTIKLAIKAIKGNIPCNNILYQYRWYYKNLILGNGF</sequence>
<evidence type="ECO:0000313" key="1">
    <source>
        <dbReference type="EMBL" id="CAG8739082.1"/>
    </source>
</evidence>
<feature type="non-terminal residue" evidence="1">
    <location>
        <position position="122"/>
    </location>
</feature>
<keyword evidence="2" id="KW-1185">Reference proteome</keyword>
<accession>A0A9N9NJU6</accession>
<reference evidence="1" key="1">
    <citation type="submission" date="2021-06" db="EMBL/GenBank/DDBJ databases">
        <authorList>
            <person name="Kallberg Y."/>
            <person name="Tangrot J."/>
            <person name="Rosling A."/>
        </authorList>
    </citation>
    <scope>NUCLEOTIDE SEQUENCE</scope>
    <source>
        <strain evidence="1">UK204</strain>
    </source>
</reference>
<name>A0A9N9NJU6_9GLOM</name>
<dbReference type="EMBL" id="CAJVPQ010014316">
    <property type="protein sequence ID" value="CAG8739082.1"/>
    <property type="molecule type" value="Genomic_DNA"/>
</dbReference>